<dbReference type="GO" id="GO:0046872">
    <property type="term" value="F:metal ion binding"/>
    <property type="evidence" value="ECO:0007669"/>
    <property type="project" value="UniProtKB-KW"/>
</dbReference>
<sequence>MFSTPSKLTAMRAFRGNVLAAPKALVSTAAAVNLQRFPTILRSVRHSSSASLKPASCKIPISSSPSRTLERNMHTTAVIPIDGEQVEFSPILLRDFCQCPACVHESSRQRLYSTADIPANIQARSIAPSRTGHGKVDIQWTNDIPGFDASHTTTISVEALRQIHASGSPSTPFQVSTPRVELWSASSSNPPPDFGYESYMKDDATVYSVVKQLRTQGLVFITGVPDVEQSVAAIGERIGPIRDTFYGRTWDVRTVPKAINAAYTSADLGFHTDLLYFQDPPHLQLLHCIQSSSKGGASVFADAFKAALDLYETDQEAFNVLTNTLVTYHYEHPGANLYAATKPVIDTRPLRIGNRTYQTLAAFLEAWELHRQTVKSKHDTTIPSLTVADCLEKINWGPPFLAPFSLDAQTMEQTQHMASRTCGEALSNKMIVWHSAAAKFSRLLNRPEGLHERLMKPGECVIFDNTRALHARKAFDSGDVGQARWLRGAYVDRDPYWSKFRVLKHKLGDV</sequence>
<dbReference type="EMBL" id="JAVRQU010000027">
    <property type="protein sequence ID" value="KAK5690049.1"/>
    <property type="molecule type" value="Genomic_DNA"/>
</dbReference>
<reference evidence="9" key="1">
    <citation type="submission" date="2023-08" db="EMBL/GenBank/DDBJ databases">
        <title>Black Yeasts Isolated from many extreme environments.</title>
        <authorList>
            <person name="Coleine C."/>
            <person name="Stajich J.E."/>
            <person name="Selbmann L."/>
        </authorList>
    </citation>
    <scope>NUCLEOTIDE SEQUENCE</scope>
    <source>
        <strain evidence="9">CCFEE 5810</strain>
    </source>
</reference>
<dbReference type="Gene3D" id="3.30.2020.30">
    <property type="match status" value="1"/>
</dbReference>
<evidence type="ECO:0000259" key="7">
    <source>
        <dbReference type="Pfam" id="PF02668"/>
    </source>
</evidence>
<dbReference type="InterPro" id="IPR003819">
    <property type="entry name" value="TauD/TfdA-like"/>
</dbReference>
<keyword evidence="3" id="KW-0479">Metal-binding</keyword>
<dbReference type="Gene3D" id="3.60.130.10">
    <property type="entry name" value="Clavaminate synthase-like"/>
    <property type="match status" value="1"/>
</dbReference>
<comment type="cofactor">
    <cofactor evidence="1">
        <name>Fe(2+)</name>
        <dbReference type="ChEBI" id="CHEBI:29033"/>
    </cofactor>
</comment>
<dbReference type="Pfam" id="PF06155">
    <property type="entry name" value="GBBH-like_N"/>
    <property type="match status" value="1"/>
</dbReference>
<evidence type="ECO:0000313" key="9">
    <source>
        <dbReference type="EMBL" id="KAK5690049.1"/>
    </source>
</evidence>
<evidence type="ECO:0000256" key="1">
    <source>
        <dbReference type="ARBA" id="ARBA00001954"/>
    </source>
</evidence>
<dbReference type="SUPFAM" id="SSF51197">
    <property type="entry name" value="Clavaminate synthase-like"/>
    <property type="match status" value="1"/>
</dbReference>
<dbReference type="InterPro" id="IPR010376">
    <property type="entry name" value="GBBH-like_N"/>
</dbReference>
<evidence type="ECO:0000259" key="8">
    <source>
        <dbReference type="Pfam" id="PF06155"/>
    </source>
</evidence>
<evidence type="ECO:0000256" key="4">
    <source>
        <dbReference type="ARBA" id="ARBA00022964"/>
    </source>
</evidence>
<dbReference type="PANTHER" id="PTHR10696">
    <property type="entry name" value="GAMMA-BUTYROBETAINE HYDROXYLASE-RELATED"/>
    <property type="match status" value="1"/>
</dbReference>
<dbReference type="InterPro" id="IPR038492">
    <property type="entry name" value="GBBH-like_N_sf"/>
</dbReference>
<evidence type="ECO:0000256" key="2">
    <source>
        <dbReference type="ARBA" id="ARBA00008654"/>
    </source>
</evidence>
<keyword evidence="6" id="KW-0408">Iron</keyword>
<dbReference type="Pfam" id="PF02668">
    <property type="entry name" value="TauD"/>
    <property type="match status" value="1"/>
</dbReference>
<dbReference type="Proteomes" id="UP001310594">
    <property type="component" value="Unassembled WGS sequence"/>
</dbReference>
<proteinExistence type="inferred from homology"/>
<dbReference type="GO" id="GO:0016706">
    <property type="term" value="F:2-oxoglutarate-dependent dioxygenase activity"/>
    <property type="evidence" value="ECO:0007669"/>
    <property type="project" value="UniProtKB-ARBA"/>
</dbReference>
<evidence type="ECO:0000256" key="3">
    <source>
        <dbReference type="ARBA" id="ARBA00022723"/>
    </source>
</evidence>
<accession>A0AAN7ZKL6</accession>
<comment type="similarity">
    <text evidence="2">Belongs to the gamma-BBH/TMLD family.</text>
</comment>
<evidence type="ECO:0008006" key="11">
    <source>
        <dbReference type="Google" id="ProtNLM"/>
    </source>
</evidence>
<evidence type="ECO:0000313" key="10">
    <source>
        <dbReference type="Proteomes" id="UP001310594"/>
    </source>
</evidence>
<feature type="domain" description="Gamma-butyrobetaine hydroxylase-like N-terminal" evidence="8">
    <location>
        <begin position="82"/>
        <end position="143"/>
    </location>
</feature>
<evidence type="ECO:0000256" key="6">
    <source>
        <dbReference type="ARBA" id="ARBA00023004"/>
    </source>
</evidence>
<dbReference type="CDD" id="cd00250">
    <property type="entry name" value="CAS_like"/>
    <property type="match status" value="1"/>
</dbReference>
<comment type="caution">
    <text evidence="9">The sequence shown here is derived from an EMBL/GenBank/DDBJ whole genome shotgun (WGS) entry which is preliminary data.</text>
</comment>
<dbReference type="GO" id="GO:0005739">
    <property type="term" value="C:mitochondrion"/>
    <property type="evidence" value="ECO:0007669"/>
    <property type="project" value="TreeGrafter"/>
</dbReference>
<evidence type="ECO:0000256" key="5">
    <source>
        <dbReference type="ARBA" id="ARBA00023002"/>
    </source>
</evidence>
<dbReference type="InterPro" id="IPR042098">
    <property type="entry name" value="TauD-like_sf"/>
</dbReference>
<dbReference type="PANTHER" id="PTHR10696:SF25">
    <property type="entry name" value="OXIDOREDUCTASE AIM17-RELATED"/>
    <property type="match status" value="1"/>
</dbReference>
<dbReference type="GO" id="GO:0045329">
    <property type="term" value="P:carnitine biosynthetic process"/>
    <property type="evidence" value="ECO:0007669"/>
    <property type="project" value="TreeGrafter"/>
</dbReference>
<protein>
    <recommendedName>
        <fullName evidence="11">TauD/TfdA-like domain-containing protein</fullName>
    </recommendedName>
</protein>
<keyword evidence="4" id="KW-0223">Dioxygenase</keyword>
<gene>
    <name evidence="9" type="ORF">LTR97_012533</name>
</gene>
<organism evidence="9 10">
    <name type="scientific">Elasticomyces elasticus</name>
    <dbReference type="NCBI Taxonomy" id="574655"/>
    <lineage>
        <taxon>Eukaryota</taxon>
        <taxon>Fungi</taxon>
        <taxon>Dikarya</taxon>
        <taxon>Ascomycota</taxon>
        <taxon>Pezizomycotina</taxon>
        <taxon>Dothideomycetes</taxon>
        <taxon>Dothideomycetidae</taxon>
        <taxon>Mycosphaerellales</taxon>
        <taxon>Teratosphaeriaceae</taxon>
        <taxon>Elasticomyces</taxon>
    </lineage>
</organism>
<keyword evidence="5" id="KW-0560">Oxidoreductase</keyword>
<dbReference type="InterPro" id="IPR050411">
    <property type="entry name" value="AlphaKG_dependent_hydroxylases"/>
</dbReference>
<name>A0AAN7ZKL6_9PEZI</name>
<dbReference type="AlphaFoldDB" id="A0AAN7ZKL6"/>
<feature type="domain" description="TauD/TfdA-like" evidence="7">
    <location>
        <begin position="193"/>
        <end position="490"/>
    </location>
</feature>